<evidence type="ECO:0008006" key="3">
    <source>
        <dbReference type="Google" id="ProtNLM"/>
    </source>
</evidence>
<keyword evidence="2" id="KW-1185">Reference proteome</keyword>
<sequence length="173" mass="20342">MKIPLIIVFLIFLNGQEGYFCSCGGKYDSKYFKEQIERADFVFVGKPIKNVGVHSQRINQLDEEGIGYNVLFKVDSVIKGELKSQEVIIDQWNDGSCANTFKIGEKYIVFGIDYKMHWGYEETIEEEMKLKKEGYEEFTQFDYYTLNEDKYNIINTNYCSSFVKRKSILKYLK</sequence>
<gene>
    <name evidence="1" type="ORF">ACFSKL_15445</name>
</gene>
<protein>
    <recommendedName>
        <fullName evidence="3">Tissue inhibitor of metalloproteinase</fullName>
    </recommendedName>
</protein>
<dbReference type="SUPFAM" id="SSF50242">
    <property type="entry name" value="TIMP-like"/>
    <property type="match status" value="1"/>
</dbReference>
<dbReference type="RefSeq" id="WP_376887227.1">
    <property type="nucleotide sequence ID" value="NZ_JBHUHR010000039.1"/>
</dbReference>
<dbReference type="Proteomes" id="UP001597361">
    <property type="component" value="Unassembled WGS sequence"/>
</dbReference>
<evidence type="ECO:0000313" key="1">
    <source>
        <dbReference type="EMBL" id="MFD2036197.1"/>
    </source>
</evidence>
<organism evidence="1 2">
    <name type="scientific">Belliella marina</name>
    <dbReference type="NCBI Taxonomy" id="1644146"/>
    <lineage>
        <taxon>Bacteria</taxon>
        <taxon>Pseudomonadati</taxon>
        <taxon>Bacteroidota</taxon>
        <taxon>Cytophagia</taxon>
        <taxon>Cytophagales</taxon>
        <taxon>Cyclobacteriaceae</taxon>
        <taxon>Belliella</taxon>
    </lineage>
</organism>
<comment type="caution">
    <text evidence="1">The sequence shown here is derived from an EMBL/GenBank/DDBJ whole genome shotgun (WGS) entry which is preliminary data.</text>
</comment>
<proteinExistence type="predicted"/>
<evidence type="ECO:0000313" key="2">
    <source>
        <dbReference type="Proteomes" id="UP001597361"/>
    </source>
</evidence>
<reference evidence="2" key="1">
    <citation type="journal article" date="2019" name="Int. J. Syst. Evol. Microbiol.">
        <title>The Global Catalogue of Microorganisms (GCM) 10K type strain sequencing project: providing services to taxonomists for standard genome sequencing and annotation.</title>
        <authorList>
            <consortium name="The Broad Institute Genomics Platform"/>
            <consortium name="The Broad Institute Genome Sequencing Center for Infectious Disease"/>
            <person name="Wu L."/>
            <person name="Ma J."/>
        </authorList>
    </citation>
    <scope>NUCLEOTIDE SEQUENCE [LARGE SCALE GENOMIC DNA]</scope>
    <source>
        <strain evidence="2">CGMCC 1.15180</strain>
    </source>
</reference>
<accession>A0ABW4VN85</accession>
<dbReference type="Gene3D" id="2.40.50.120">
    <property type="match status" value="1"/>
</dbReference>
<dbReference type="InterPro" id="IPR008993">
    <property type="entry name" value="TIMP-like_OB-fold"/>
</dbReference>
<name>A0ABW4VN85_9BACT</name>
<dbReference type="EMBL" id="JBHUHR010000039">
    <property type="protein sequence ID" value="MFD2036197.1"/>
    <property type="molecule type" value="Genomic_DNA"/>
</dbReference>